<feature type="domain" description="TadE-like" evidence="2">
    <location>
        <begin position="17"/>
        <end position="59"/>
    </location>
</feature>
<name>A0ABX7NRA0_9BACT</name>
<keyword evidence="1" id="KW-0812">Transmembrane</keyword>
<dbReference type="Pfam" id="PF07811">
    <property type="entry name" value="TadE"/>
    <property type="match status" value="1"/>
</dbReference>
<sequence>MSRPTTPLRAGTEAQSGQAAVESAIVLPLFVFLILGILQLGLMHQARLMTKYAAYKAVRAGSLHNANVGEMEKAALAVLLPLVGTRTGGQDGIEIIRPVGSANEFNTKWSELATNEMPGVGLKYAEVMVCGPTKEDITAGGREFDFDDPANTAPGNWRESQRTKLRIQVTFNYRMIIPFADWVIYHAARGREIADVIRMGKPKAAEQARLAGRKFASAGVSESAYDDAAAQDVYIMPIRATYTMRMQSNYYLNTNSLPERNECKFPFHY</sequence>
<proteinExistence type="predicted"/>
<organism evidence="3 4">
    <name type="scientific">Pyxidicoccus parkwayensis</name>
    <dbReference type="NCBI Taxonomy" id="2813578"/>
    <lineage>
        <taxon>Bacteria</taxon>
        <taxon>Pseudomonadati</taxon>
        <taxon>Myxococcota</taxon>
        <taxon>Myxococcia</taxon>
        <taxon>Myxococcales</taxon>
        <taxon>Cystobacterineae</taxon>
        <taxon>Myxococcaceae</taxon>
        <taxon>Pyxidicoccus</taxon>
    </lineage>
</organism>
<feature type="transmembrane region" description="Helical" evidence="1">
    <location>
        <begin position="20"/>
        <end position="42"/>
    </location>
</feature>
<dbReference type="EMBL" id="CP071090">
    <property type="protein sequence ID" value="QSQ20080.1"/>
    <property type="molecule type" value="Genomic_DNA"/>
</dbReference>
<evidence type="ECO:0000313" key="4">
    <source>
        <dbReference type="Proteomes" id="UP000662747"/>
    </source>
</evidence>
<dbReference type="Proteomes" id="UP000662747">
    <property type="component" value="Chromosome"/>
</dbReference>
<keyword evidence="1" id="KW-1133">Transmembrane helix</keyword>
<evidence type="ECO:0000256" key="1">
    <source>
        <dbReference type="SAM" id="Phobius"/>
    </source>
</evidence>
<protein>
    <submittedName>
        <fullName evidence="3">Pilus assembly protein</fullName>
    </submittedName>
</protein>
<evidence type="ECO:0000259" key="2">
    <source>
        <dbReference type="Pfam" id="PF07811"/>
    </source>
</evidence>
<accession>A0ABX7NRA0</accession>
<dbReference type="RefSeq" id="WP_206721661.1">
    <property type="nucleotide sequence ID" value="NZ_CP071090.1"/>
</dbReference>
<evidence type="ECO:0000313" key="3">
    <source>
        <dbReference type="EMBL" id="QSQ20080.1"/>
    </source>
</evidence>
<keyword evidence="4" id="KW-1185">Reference proteome</keyword>
<reference evidence="3 4" key="1">
    <citation type="submission" date="2021-02" db="EMBL/GenBank/DDBJ databases">
        <title>De Novo genome assembly of isolated myxobacteria.</title>
        <authorList>
            <person name="Stevens D.C."/>
        </authorList>
    </citation>
    <scope>NUCLEOTIDE SEQUENCE [LARGE SCALE GENOMIC DNA]</scope>
    <source>
        <strain evidence="4">SCPEA02</strain>
    </source>
</reference>
<gene>
    <name evidence="3" type="ORF">JY651_33050</name>
</gene>
<keyword evidence="1" id="KW-0472">Membrane</keyword>
<dbReference type="InterPro" id="IPR012495">
    <property type="entry name" value="TadE-like_dom"/>
</dbReference>